<name>A1AP66_PELPD</name>
<organism evidence="1 2">
    <name type="scientific">Pelobacter propionicus (strain DSM 2379 / NBRC 103807 / OttBd1)</name>
    <dbReference type="NCBI Taxonomy" id="338966"/>
    <lineage>
        <taxon>Bacteria</taxon>
        <taxon>Pseudomonadati</taxon>
        <taxon>Thermodesulfobacteriota</taxon>
        <taxon>Desulfuromonadia</taxon>
        <taxon>Desulfuromonadales</taxon>
        <taxon>Desulfuromonadaceae</taxon>
        <taxon>Pelobacter</taxon>
    </lineage>
</organism>
<dbReference type="EMBL" id="CP000482">
    <property type="protein sequence ID" value="ABK99136.1"/>
    <property type="molecule type" value="Genomic_DNA"/>
</dbReference>
<dbReference type="RefSeq" id="WP_011735426.1">
    <property type="nucleotide sequence ID" value="NC_008609.1"/>
</dbReference>
<evidence type="ECO:0000313" key="2">
    <source>
        <dbReference type="Proteomes" id="UP000006732"/>
    </source>
</evidence>
<proteinExistence type="predicted"/>
<protein>
    <submittedName>
        <fullName evidence="1">Uncharacterized protein</fullName>
    </submittedName>
</protein>
<dbReference type="eggNOG" id="COG2172">
    <property type="taxonomic scope" value="Bacteria"/>
</dbReference>
<dbReference type="AlphaFoldDB" id="A1AP66"/>
<keyword evidence="2" id="KW-1185">Reference proteome</keyword>
<dbReference type="HOGENOM" id="CLU_622191_0_0_7"/>
<dbReference type="Proteomes" id="UP000006732">
    <property type="component" value="Chromosome"/>
</dbReference>
<dbReference type="STRING" id="338966.Ppro_1521"/>
<reference evidence="1 2" key="1">
    <citation type="submission" date="2006-10" db="EMBL/GenBank/DDBJ databases">
        <title>Complete sequence of chromosome of Pelobacter propionicus DSM 2379.</title>
        <authorList>
            <consortium name="US DOE Joint Genome Institute"/>
            <person name="Copeland A."/>
            <person name="Lucas S."/>
            <person name="Lapidus A."/>
            <person name="Barry K."/>
            <person name="Detter J.C."/>
            <person name="Glavina del Rio T."/>
            <person name="Hammon N."/>
            <person name="Israni S."/>
            <person name="Dalin E."/>
            <person name="Tice H."/>
            <person name="Pitluck S."/>
            <person name="Saunders E."/>
            <person name="Brettin T."/>
            <person name="Bruce D."/>
            <person name="Han C."/>
            <person name="Tapia R."/>
            <person name="Schmutz J."/>
            <person name="Larimer F."/>
            <person name="Land M."/>
            <person name="Hauser L."/>
            <person name="Kyrpides N."/>
            <person name="Kim E."/>
            <person name="Lovley D."/>
            <person name="Richardson P."/>
        </authorList>
    </citation>
    <scope>NUCLEOTIDE SEQUENCE [LARGE SCALE GENOMIC DNA]</scope>
    <source>
        <strain evidence="2">DSM 2379 / NBRC 103807 / OttBd1</strain>
    </source>
</reference>
<accession>A1AP66</accession>
<dbReference type="KEGG" id="ppd:Ppro_1521"/>
<evidence type="ECO:0000313" key="1">
    <source>
        <dbReference type="EMBL" id="ABK99136.1"/>
    </source>
</evidence>
<dbReference type="OrthoDB" id="5416105at2"/>
<gene>
    <name evidence="1" type="ordered locus">Ppro_1521</name>
</gene>
<sequence length="441" mass="48176">MQQQTSRQKSATIRIPFSAPFLPLAMEFAERGAHGFGYGDREATGLVLAVEELFSFYSRRAAADSTAEIELEDQGYRLCLTLSFATANPDMRAFNLTWRVSHDSEESLDMLGPMIAARSVSSLRLDFGGNERVAIRMTRDRDYPAVGAAELPPADLIGTVRLSSPTADDLRHFAAMVTASASPFTPLFLARPGMAADMLAAGHLNALLAMSNDWIVGGVLWRPLTETCTELFGPYLFTCDPEDRTLTMLMDEAFGRISHSRSRGLLRRQGPLPDHERFFDFLGDLEMAGSSGDASHCTYYYRQLREESGGVVYCGGTLGAFLAEQYDRLCLPRQIRETGGSLNRLRDASVLAVELDCPRSLAIIRPLCAGRDMADNLSAHLQLLGEEGIGNFIVEINSGRSEDTAFADALEQTGFVPRLLVPDAGQGDLVVYDHSGGNGQP</sequence>